<dbReference type="EMBL" id="UYSL01000888">
    <property type="protein sequence ID" value="VDL64561.1"/>
    <property type="molecule type" value="Genomic_DNA"/>
</dbReference>
<proteinExistence type="predicted"/>
<organism evidence="3">
    <name type="scientific">Nippostrongylus brasiliensis</name>
    <name type="common">Rat hookworm</name>
    <dbReference type="NCBI Taxonomy" id="27835"/>
    <lineage>
        <taxon>Eukaryota</taxon>
        <taxon>Metazoa</taxon>
        <taxon>Ecdysozoa</taxon>
        <taxon>Nematoda</taxon>
        <taxon>Chromadorea</taxon>
        <taxon>Rhabditida</taxon>
        <taxon>Rhabditina</taxon>
        <taxon>Rhabditomorpha</taxon>
        <taxon>Strongyloidea</taxon>
        <taxon>Heligmosomidae</taxon>
        <taxon>Nippostrongylus</taxon>
    </lineage>
</organism>
<keyword evidence="2" id="KW-1185">Reference proteome</keyword>
<name>A0A0N4XFD5_NIPBR</name>
<evidence type="ECO:0000313" key="2">
    <source>
        <dbReference type="Proteomes" id="UP000271162"/>
    </source>
</evidence>
<reference evidence="1 2" key="2">
    <citation type="submission" date="2018-11" db="EMBL/GenBank/DDBJ databases">
        <authorList>
            <consortium name="Pathogen Informatics"/>
        </authorList>
    </citation>
    <scope>NUCLEOTIDE SEQUENCE [LARGE SCALE GENOMIC DNA]</scope>
</reference>
<protein>
    <submittedName>
        <fullName evidence="1 3">Uncharacterized protein</fullName>
    </submittedName>
</protein>
<dbReference type="AlphaFoldDB" id="A0A0N4XFD5"/>
<gene>
    <name evidence="1" type="ORF">NBR_LOCUS1238</name>
</gene>
<reference evidence="3" key="1">
    <citation type="submission" date="2017-02" db="UniProtKB">
        <authorList>
            <consortium name="WormBaseParasite"/>
        </authorList>
    </citation>
    <scope>IDENTIFICATION</scope>
</reference>
<sequence length="108" mass="12045">MLRFFLSGTGARRRSALAEGGAIPVPEEIKIAIWWCEVLRKPVSGYVAYSYDYLDAVKAQRTISRSTSRSLDRFHLQRLYMVKLMFPVASGPAVKLGNGVAHTVARES</sequence>
<dbReference type="Proteomes" id="UP000271162">
    <property type="component" value="Unassembled WGS sequence"/>
</dbReference>
<dbReference type="WBParaSite" id="NBR_0000123701-mRNA-1">
    <property type="protein sequence ID" value="NBR_0000123701-mRNA-1"/>
    <property type="gene ID" value="NBR_0000123701"/>
</dbReference>
<evidence type="ECO:0000313" key="1">
    <source>
        <dbReference type="EMBL" id="VDL64561.1"/>
    </source>
</evidence>
<accession>A0A0N4XFD5</accession>
<evidence type="ECO:0000313" key="3">
    <source>
        <dbReference type="WBParaSite" id="NBR_0000123701-mRNA-1"/>
    </source>
</evidence>